<feature type="compositionally biased region" description="Low complexity" evidence="16">
    <location>
        <begin position="1221"/>
        <end position="1235"/>
    </location>
</feature>
<accession>A0A0V1HAW3</accession>
<dbReference type="SMART" id="SM00220">
    <property type="entry name" value="S_TKc"/>
    <property type="match status" value="1"/>
</dbReference>
<dbReference type="SMART" id="SM00228">
    <property type="entry name" value="PDZ"/>
    <property type="match status" value="1"/>
</dbReference>
<evidence type="ECO:0000259" key="17">
    <source>
        <dbReference type="PROSITE" id="PS50011"/>
    </source>
</evidence>
<dbReference type="GO" id="GO:0005524">
    <property type="term" value="F:ATP binding"/>
    <property type="evidence" value="ECO:0007669"/>
    <property type="project" value="UniProtKB-KW"/>
</dbReference>
<dbReference type="InterPro" id="IPR001478">
    <property type="entry name" value="PDZ"/>
</dbReference>
<dbReference type="Gene3D" id="3.30.200.20">
    <property type="entry name" value="Phosphorylase Kinase, domain 1"/>
    <property type="match status" value="1"/>
</dbReference>
<dbReference type="SUPFAM" id="SSF56112">
    <property type="entry name" value="Protein kinase-like (PK-like)"/>
    <property type="match status" value="1"/>
</dbReference>
<dbReference type="Pfam" id="PF00396">
    <property type="entry name" value="Granulin"/>
    <property type="match status" value="3"/>
</dbReference>
<dbReference type="PROSITE" id="PS50011">
    <property type="entry name" value="PROTEIN_KINASE_DOM"/>
    <property type="match status" value="1"/>
</dbReference>
<dbReference type="Gene3D" id="2.30.42.10">
    <property type="match status" value="1"/>
</dbReference>
<dbReference type="SUPFAM" id="SSF50156">
    <property type="entry name" value="PDZ domain-like"/>
    <property type="match status" value="1"/>
</dbReference>
<dbReference type="PROSITE" id="PS00799">
    <property type="entry name" value="GRANULINS"/>
    <property type="match status" value="1"/>
</dbReference>
<name>A0A0V1HAW3_9BILA</name>
<gene>
    <name evidence="20" type="primary">Mast4</name>
    <name evidence="20" type="ORF">T11_11769</name>
</gene>
<dbReference type="GO" id="GO:0004674">
    <property type="term" value="F:protein serine/threonine kinase activity"/>
    <property type="evidence" value="ECO:0007669"/>
    <property type="project" value="UniProtKB-KW"/>
</dbReference>
<dbReference type="Pfam" id="PF17820">
    <property type="entry name" value="PDZ_6"/>
    <property type="match status" value="1"/>
</dbReference>
<dbReference type="InterPro" id="IPR050236">
    <property type="entry name" value="Ser_Thr_kinase_AGC"/>
</dbReference>
<feature type="region of interest" description="Disordered" evidence="16">
    <location>
        <begin position="500"/>
        <end position="520"/>
    </location>
</feature>
<evidence type="ECO:0000256" key="11">
    <source>
        <dbReference type="ARBA" id="ARBA00022840"/>
    </source>
</evidence>
<keyword evidence="5" id="KW-0963">Cytoplasm</keyword>
<comment type="catalytic activity">
    <reaction evidence="15">
        <text>L-seryl-[protein] + ATP = O-phospho-L-seryl-[protein] + ADP + H(+)</text>
        <dbReference type="Rhea" id="RHEA:17989"/>
        <dbReference type="Rhea" id="RHEA-COMP:9863"/>
        <dbReference type="Rhea" id="RHEA-COMP:11604"/>
        <dbReference type="ChEBI" id="CHEBI:15378"/>
        <dbReference type="ChEBI" id="CHEBI:29999"/>
        <dbReference type="ChEBI" id="CHEBI:30616"/>
        <dbReference type="ChEBI" id="CHEBI:83421"/>
        <dbReference type="ChEBI" id="CHEBI:456216"/>
        <dbReference type="EC" id="2.7.11.1"/>
    </reaction>
</comment>
<comment type="similarity">
    <text evidence="3">Belongs to the protein kinase superfamily. AGC Ser/Thr protein kinase family.</text>
</comment>
<comment type="caution">
    <text evidence="20">The sequence shown here is derived from an EMBL/GenBank/DDBJ whole genome shotgun (WGS) entry which is preliminary data.</text>
</comment>
<dbReference type="InterPro" id="IPR015022">
    <property type="entry name" value="MAST_pre-PK_dom"/>
</dbReference>
<sequence>MTVLVGRVSRRVESCASNIALSLKRFFTGELHRRCWSVHFTSILIDYVWFWSRTGLRHVGSSQETLFKFVDKVATPKHKFSNSSKFDLAFQSGLCNSARLRTSLSLSCPLLNFAESSSMCCSNSQSPVPFLNSLLLIDPKKRRRSGHVSGRSFNSSLSPISNRCSSPSHHDQFRTSSVALLSSNLQPYAKAKWNLNADSRRWSIASLPSSGYETPESSTFSSVYSSQEKLTNALAELKINNSGSNDSCSYCEESIPSCLKSPALRWRSKSFSSFSNNVSVCEYDDLLRSSLYKSRFPKAKQNMEEKLEKFIADNSVNPSLVLDISDNEQPVAVIHPNIKQDPNLVKLFSDGCARFIHHQIVELASDCLLKSKEEIISSVYFYEMTESLKNILLQAKEKSLECYPMLNDCAKKLLMIISRPARLLECFEFDPKEFYHLLKEMEEYAKEQQSRLELDIPHYVISKLGLTNDVNNTDKDTNDQKEQQQQQQQLIAGGSNLIKAENSKGKPQQQSSDASDRVNNKPLLKEEDFEVMKLISNGAYGSVYLVRAKETRKRFALKKLRKSSLILRNQLEQVFAERDIMTFSDNPFVVSFYGSFETKTHLCMLMEYVEGGDCASLLKQISVFPVEMARLYIAEAVLAVEYLHSYGIVHRDLKPDNLLITAMGHVKLTDFGLSKIGLMNRTTLLCEDYFDVSETQQFRDRQICGTPEYIAPEVILRQGYGKPVDWWAIGIILYEFLVGTVPFFGNTPEELFAHAIHDEIEFPEEPYCPPAEAVDLIRGLLQVNPLDRLGTVGSASEIKTHLFFSSLNWHSLLRQKAEFIPQLEGDDDTSYFDSRTERYNHDVDSGDESWSENSSIFSSFSSCSPRYSLLADNLMLKNNDDSNSLLLLSEDGNDQAFGSSTEENHNVIKRRSVGEEEELCSFEEEGLNRTDSTISDKCAESSALPKLSVSLDTSDLAVQLKGNDVEQHSHTNSCETVRLSVAPQKSTGGLHLIIPSEVTTPAVLNSPSQSSNSSHDCSPNCCSVDIAPVVHTYKPTVTFQRGSLAFGFSIKSIRVYLGQTDFYTIQHIVSAVEKGSAAYQSGLRVNDLITHVDGTAVQNFTQPELLRRLMRGGGQWVTIRATSLDQTSIRIGRPRRVAGRLARRAGVGTVKQKLQRRAWMEKRKAASLFRRMSGKRVSAEFGASALTTSVLHRSVSSVEGLCSSSVPCLYSSTSCYSNSNNNNNNNNNSGSSSSSIEQSRHGRSARPSSLQGLKMDVVAKTALKPTAPPPPPPPPRRKEPQGMPLSPLARCDQASLRTSKMLLSPAQSQSQSPLASGLLATGASRSRSFNCPKRMTSSNVEVEEPMAEQLMEMSFCFLYTATAGDEFQQISQQLAILMDYLSHKVSLSVKQTVDCHSPCAMNTYKKVHFGFPTLIILCMLVLDLKVFLAQACIEGQQQCPHGFTCCGFKNGYWRCCPFRNGVCCADGISCCAHNTQCDSEKKLCIKENNETYPTWRNDLLGVPDDQQVAYAEGEDVVFGTEHINVPTLCPDKMSKCDEKSTCCETVHGQWACCSLSKAVCCSDKLHCCPQGTQCDLKHNRCTQENDSSFDNSTTLYGLNIDIGIPKYLIRKSKIIIGCPEKSQLCRGKHSSGCCPLKNGICCDDNLSCCPEGYECSKNGKCRKLEV</sequence>
<evidence type="ECO:0000256" key="4">
    <source>
        <dbReference type="ARBA" id="ARBA00012513"/>
    </source>
</evidence>
<dbReference type="InterPro" id="IPR011009">
    <property type="entry name" value="Kinase-like_dom_sf"/>
</dbReference>
<dbReference type="InterPro" id="IPR037277">
    <property type="entry name" value="Granulin_sf"/>
</dbReference>
<feature type="compositionally biased region" description="Polar residues" evidence="16">
    <location>
        <begin position="151"/>
        <end position="167"/>
    </location>
</feature>
<evidence type="ECO:0000256" key="9">
    <source>
        <dbReference type="ARBA" id="ARBA00022741"/>
    </source>
</evidence>
<feature type="domain" description="Protein kinase" evidence="17">
    <location>
        <begin position="529"/>
        <end position="804"/>
    </location>
</feature>
<protein>
    <recommendedName>
        <fullName evidence="4">non-specific serine/threonine protein kinase</fullName>
        <ecNumber evidence="4">2.7.11.1</ecNumber>
    </recommendedName>
</protein>
<evidence type="ECO:0000256" key="15">
    <source>
        <dbReference type="ARBA" id="ARBA00048679"/>
    </source>
</evidence>
<dbReference type="PANTHER" id="PTHR24356">
    <property type="entry name" value="SERINE/THREONINE-PROTEIN KINASE"/>
    <property type="match status" value="1"/>
</dbReference>
<dbReference type="GO" id="GO:0035556">
    <property type="term" value="P:intracellular signal transduction"/>
    <property type="evidence" value="ECO:0007669"/>
    <property type="project" value="TreeGrafter"/>
</dbReference>
<dbReference type="InterPro" id="IPR000719">
    <property type="entry name" value="Prot_kinase_dom"/>
</dbReference>
<evidence type="ECO:0000256" key="10">
    <source>
        <dbReference type="ARBA" id="ARBA00022777"/>
    </source>
</evidence>
<dbReference type="FunFam" id="1.10.510.10:FF:000012">
    <property type="entry name" value="microtubule-associated serine/threonine-protein kinase 2 isoform X1"/>
    <property type="match status" value="1"/>
</dbReference>
<dbReference type="EC" id="2.7.11.1" evidence="4"/>
<dbReference type="PROSITE" id="PS51285">
    <property type="entry name" value="AGC_KINASE_CTER"/>
    <property type="match status" value="1"/>
</dbReference>
<comment type="catalytic activity">
    <reaction evidence="14">
        <text>L-threonyl-[protein] + ATP = O-phospho-L-threonyl-[protein] + ADP + H(+)</text>
        <dbReference type="Rhea" id="RHEA:46608"/>
        <dbReference type="Rhea" id="RHEA-COMP:11060"/>
        <dbReference type="Rhea" id="RHEA-COMP:11605"/>
        <dbReference type="ChEBI" id="CHEBI:15378"/>
        <dbReference type="ChEBI" id="CHEBI:30013"/>
        <dbReference type="ChEBI" id="CHEBI:30616"/>
        <dbReference type="ChEBI" id="CHEBI:61977"/>
        <dbReference type="ChEBI" id="CHEBI:456216"/>
        <dbReference type="EC" id="2.7.11.1"/>
    </reaction>
</comment>
<dbReference type="Gene3D" id="1.20.1480.20">
    <property type="entry name" value="MAST3 pre-PK domain-like"/>
    <property type="match status" value="1"/>
</dbReference>
<dbReference type="Gene3D" id="2.10.25.160">
    <property type="entry name" value="Granulin"/>
    <property type="match status" value="3"/>
</dbReference>
<evidence type="ECO:0000256" key="3">
    <source>
        <dbReference type="ARBA" id="ARBA00009903"/>
    </source>
</evidence>
<evidence type="ECO:0000313" key="21">
    <source>
        <dbReference type="Proteomes" id="UP000055024"/>
    </source>
</evidence>
<dbReference type="PROSITE" id="PS00108">
    <property type="entry name" value="PROTEIN_KINASE_ST"/>
    <property type="match status" value="1"/>
</dbReference>
<keyword evidence="12" id="KW-0460">Magnesium</keyword>
<dbReference type="Proteomes" id="UP000055024">
    <property type="component" value="Unassembled WGS sequence"/>
</dbReference>
<dbReference type="CDD" id="cd05609">
    <property type="entry name" value="STKc_MAST"/>
    <property type="match status" value="1"/>
</dbReference>
<evidence type="ECO:0000256" key="6">
    <source>
        <dbReference type="ARBA" id="ARBA00022527"/>
    </source>
</evidence>
<evidence type="ECO:0000259" key="19">
    <source>
        <dbReference type="PROSITE" id="PS51285"/>
    </source>
</evidence>
<feature type="domain" description="PDZ" evidence="18">
    <location>
        <begin position="1036"/>
        <end position="1114"/>
    </location>
</feature>
<evidence type="ECO:0000256" key="5">
    <source>
        <dbReference type="ARBA" id="ARBA00022490"/>
    </source>
</evidence>
<dbReference type="GO" id="GO:0000287">
    <property type="term" value="F:magnesium ion binding"/>
    <property type="evidence" value="ECO:0007669"/>
    <property type="project" value="InterPro"/>
</dbReference>
<dbReference type="PROSITE" id="PS50106">
    <property type="entry name" value="PDZ"/>
    <property type="match status" value="1"/>
</dbReference>
<dbReference type="Pfam" id="PF00069">
    <property type="entry name" value="Pkinase"/>
    <property type="match status" value="1"/>
</dbReference>
<dbReference type="FunFam" id="3.30.200.20:FF:000012">
    <property type="entry name" value="microtubule-associated serine/threonine-protein kinase 2 isoform X1"/>
    <property type="match status" value="1"/>
</dbReference>
<reference evidence="20 21" key="1">
    <citation type="submission" date="2015-01" db="EMBL/GenBank/DDBJ databases">
        <title>Evolution of Trichinella species and genotypes.</title>
        <authorList>
            <person name="Korhonen P.K."/>
            <person name="Edoardo P."/>
            <person name="Giuseppe L.R."/>
            <person name="Gasser R.B."/>
        </authorList>
    </citation>
    <scope>NUCLEOTIDE SEQUENCE [LARGE SCALE GENOMIC DNA]</scope>
    <source>
        <strain evidence="20">ISS1029</strain>
    </source>
</reference>
<dbReference type="InterPro" id="IPR000961">
    <property type="entry name" value="AGC-kinase_C"/>
</dbReference>
<feature type="region of interest" description="Disordered" evidence="16">
    <location>
        <begin position="1221"/>
        <end position="1287"/>
    </location>
</feature>
<dbReference type="InterPro" id="IPR023142">
    <property type="entry name" value="MAST_pre-PK_dom_sf"/>
</dbReference>
<dbReference type="STRING" id="268475.A0A0V1HAW3"/>
<evidence type="ECO:0000313" key="20">
    <source>
        <dbReference type="EMBL" id="KRZ07500.1"/>
    </source>
</evidence>
<dbReference type="PANTHER" id="PTHR24356:SF414">
    <property type="entry name" value="NON-SPECIFIC SERINE_THREONINE PROTEIN KINASE"/>
    <property type="match status" value="1"/>
</dbReference>
<dbReference type="EMBL" id="JYDP01000101">
    <property type="protein sequence ID" value="KRZ07500.1"/>
    <property type="molecule type" value="Genomic_DNA"/>
</dbReference>
<evidence type="ECO:0000256" key="13">
    <source>
        <dbReference type="ARBA" id="ARBA00023157"/>
    </source>
</evidence>
<keyword evidence="10 20" id="KW-0418">Kinase</keyword>
<evidence type="ECO:0000256" key="2">
    <source>
        <dbReference type="ARBA" id="ARBA00004496"/>
    </source>
</evidence>
<keyword evidence="9" id="KW-0547">Nucleotide-binding</keyword>
<dbReference type="FunFam" id="1.20.1480.20:FF:000001">
    <property type="entry name" value="microtubule-associated serine/threonine-protein kinase 4 isoform X1"/>
    <property type="match status" value="1"/>
</dbReference>
<feature type="compositionally biased region" description="Basic and acidic residues" evidence="16">
    <location>
        <begin position="472"/>
        <end position="482"/>
    </location>
</feature>
<feature type="region of interest" description="Disordered" evidence="16">
    <location>
        <begin position="142"/>
        <end position="169"/>
    </location>
</feature>
<evidence type="ECO:0000256" key="1">
    <source>
        <dbReference type="ARBA" id="ARBA00001946"/>
    </source>
</evidence>
<dbReference type="SMART" id="SM00277">
    <property type="entry name" value="GRAN"/>
    <property type="match status" value="3"/>
</dbReference>
<dbReference type="InterPro" id="IPR036034">
    <property type="entry name" value="PDZ_sf"/>
</dbReference>
<evidence type="ECO:0000259" key="18">
    <source>
        <dbReference type="PROSITE" id="PS50106"/>
    </source>
</evidence>
<dbReference type="GO" id="GO:0005737">
    <property type="term" value="C:cytoplasm"/>
    <property type="evidence" value="ECO:0007669"/>
    <property type="project" value="UniProtKB-SubCell"/>
</dbReference>
<feature type="domain" description="AGC-kinase C-terminal" evidence="19">
    <location>
        <begin position="805"/>
        <end position="872"/>
    </location>
</feature>
<organism evidence="20 21">
    <name type="scientific">Trichinella zimbabwensis</name>
    <dbReference type="NCBI Taxonomy" id="268475"/>
    <lineage>
        <taxon>Eukaryota</taxon>
        <taxon>Metazoa</taxon>
        <taxon>Ecdysozoa</taxon>
        <taxon>Nematoda</taxon>
        <taxon>Enoplea</taxon>
        <taxon>Dorylaimia</taxon>
        <taxon>Trichinellida</taxon>
        <taxon>Trichinellidae</taxon>
        <taxon>Trichinella</taxon>
    </lineage>
</organism>
<evidence type="ECO:0000256" key="14">
    <source>
        <dbReference type="ARBA" id="ARBA00047899"/>
    </source>
</evidence>
<evidence type="ECO:0000256" key="8">
    <source>
        <dbReference type="ARBA" id="ARBA00022679"/>
    </source>
</evidence>
<dbReference type="Gene3D" id="1.10.510.10">
    <property type="entry name" value="Transferase(Phosphotransferase) domain 1"/>
    <property type="match status" value="1"/>
</dbReference>
<evidence type="ECO:0000256" key="7">
    <source>
        <dbReference type="ARBA" id="ARBA00022553"/>
    </source>
</evidence>
<keyword evidence="13" id="KW-1015">Disulfide bond</keyword>
<keyword evidence="11" id="KW-0067">ATP-binding</keyword>
<comment type="cofactor">
    <cofactor evidence="1">
        <name>Mg(2+)</name>
        <dbReference type="ChEBI" id="CHEBI:18420"/>
    </cofactor>
</comment>
<keyword evidence="7" id="KW-0597">Phosphoprotein</keyword>
<comment type="subcellular location">
    <subcellularLocation>
        <location evidence="2">Cytoplasm</location>
    </subcellularLocation>
</comment>
<dbReference type="Pfam" id="PF08926">
    <property type="entry name" value="DUF1908"/>
    <property type="match status" value="1"/>
</dbReference>
<dbReference type="InterPro" id="IPR000118">
    <property type="entry name" value="Granulin"/>
</dbReference>
<dbReference type="InterPro" id="IPR008271">
    <property type="entry name" value="Ser/Thr_kinase_AS"/>
</dbReference>
<proteinExistence type="inferred from homology"/>
<dbReference type="InterPro" id="IPR037711">
    <property type="entry name" value="MAST"/>
</dbReference>
<evidence type="ECO:0000256" key="16">
    <source>
        <dbReference type="SAM" id="MobiDB-lite"/>
    </source>
</evidence>
<dbReference type="OrthoDB" id="10070999at2759"/>
<feature type="region of interest" description="Disordered" evidence="16">
    <location>
        <begin position="470"/>
        <end position="489"/>
    </location>
</feature>
<evidence type="ECO:0000256" key="12">
    <source>
        <dbReference type="ARBA" id="ARBA00022842"/>
    </source>
</evidence>
<keyword evidence="21" id="KW-1185">Reference proteome</keyword>
<dbReference type="InterPro" id="IPR041489">
    <property type="entry name" value="PDZ_6"/>
</dbReference>
<keyword evidence="8" id="KW-0808">Transferase</keyword>
<dbReference type="SUPFAM" id="SSF140482">
    <property type="entry name" value="MAST3 pre-PK domain-like"/>
    <property type="match status" value="1"/>
</dbReference>
<keyword evidence="6" id="KW-0723">Serine/threonine-protein kinase</keyword>